<dbReference type="InterPro" id="IPR011009">
    <property type="entry name" value="Kinase-like_dom_sf"/>
</dbReference>
<dbReference type="GO" id="GO:0005524">
    <property type="term" value="F:ATP binding"/>
    <property type="evidence" value="ECO:0007669"/>
    <property type="project" value="UniProtKB-UniRule"/>
</dbReference>
<dbReference type="PANTHER" id="PTHR37171">
    <property type="entry name" value="SERINE/THREONINE-PROTEIN KINASE YRZF-RELATED"/>
    <property type="match status" value="1"/>
</dbReference>
<keyword evidence="4" id="KW-0808">Transferase</keyword>
<dbReference type="AlphaFoldDB" id="A0A8H6SEL4"/>
<comment type="caution">
    <text evidence="4">The sequence shown here is derived from an EMBL/GenBank/DDBJ whole genome shotgun (WGS) entry which is preliminary data.</text>
</comment>
<dbReference type="SMART" id="SM00220">
    <property type="entry name" value="S_TKc"/>
    <property type="match status" value="1"/>
</dbReference>
<dbReference type="PROSITE" id="PS50011">
    <property type="entry name" value="PROTEIN_KINASE_DOM"/>
    <property type="match status" value="1"/>
</dbReference>
<organism evidence="4 5">
    <name type="scientific">Mycena chlorophos</name>
    <name type="common">Agaric fungus</name>
    <name type="synonym">Agaricus chlorophos</name>
    <dbReference type="NCBI Taxonomy" id="658473"/>
    <lineage>
        <taxon>Eukaryota</taxon>
        <taxon>Fungi</taxon>
        <taxon>Dikarya</taxon>
        <taxon>Basidiomycota</taxon>
        <taxon>Agaricomycotina</taxon>
        <taxon>Agaricomycetes</taxon>
        <taxon>Agaricomycetidae</taxon>
        <taxon>Agaricales</taxon>
        <taxon>Marasmiineae</taxon>
        <taxon>Mycenaceae</taxon>
        <taxon>Mycena</taxon>
    </lineage>
</organism>
<feature type="binding site" evidence="1">
    <location>
        <position position="548"/>
    </location>
    <ligand>
        <name>ATP</name>
        <dbReference type="ChEBI" id="CHEBI:30616"/>
    </ligand>
</feature>
<dbReference type="PANTHER" id="PTHR37171:SF1">
    <property type="entry name" value="SERINE_THREONINE-PROTEIN KINASE YRZF-RELATED"/>
    <property type="match status" value="1"/>
</dbReference>
<dbReference type="Gene3D" id="3.30.200.20">
    <property type="entry name" value="Phosphorylase Kinase, domain 1"/>
    <property type="match status" value="1"/>
</dbReference>
<keyword evidence="1" id="KW-0547">Nucleotide-binding</keyword>
<evidence type="ECO:0000259" key="3">
    <source>
        <dbReference type="PROSITE" id="PS50011"/>
    </source>
</evidence>
<feature type="region of interest" description="Disordered" evidence="2">
    <location>
        <begin position="410"/>
        <end position="441"/>
    </location>
</feature>
<reference evidence="4" key="1">
    <citation type="submission" date="2020-05" db="EMBL/GenBank/DDBJ databases">
        <title>Mycena genomes resolve the evolution of fungal bioluminescence.</title>
        <authorList>
            <person name="Tsai I.J."/>
        </authorList>
    </citation>
    <scope>NUCLEOTIDE SEQUENCE</scope>
    <source>
        <strain evidence="4">110903Hualien_Pintung</strain>
    </source>
</reference>
<accession>A0A8H6SEL4</accession>
<dbReference type="SUPFAM" id="SSF56112">
    <property type="entry name" value="Protein kinase-like (PK-like)"/>
    <property type="match status" value="1"/>
</dbReference>
<dbReference type="InterPro" id="IPR017441">
    <property type="entry name" value="Protein_kinase_ATP_BS"/>
</dbReference>
<evidence type="ECO:0000313" key="5">
    <source>
        <dbReference type="Proteomes" id="UP000613580"/>
    </source>
</evidence>
<gene>
    <name evidence="4" type="ORF">HMN09_01111300</name>
</gene>
<keyword evidence="1" id="KW-0067">ATP-binding</keyword>
<dbReference type="Gene3D" id="1.10.510.10">
    <property type="entry name" value="Transferase(Phosphotransferase) domain 1"/>
    <property type="match status" value="1"/>
</dbReference>
<protein>
    <submittedName>
        <fullName evidence="4">Protein kinase domain-containing protein</fullName>
    </submittedName>
</protein>
<evidence type="ECO:0000313" key="4">
    <source>
        <dbReference type="EMBL" id="KAF7296410.1"/>
    </source>
</evidence>
<dbReference type="InterPro" id="IPR000719">
    <property type="entry name" value="Prot_kinase_dom"/>
</dbReference>
<proteinExistence type="predicted"/>
<dbReference type="Proteomes" id="UP000613580">
    <property type="component" value="Unassembled WGS sequence"/>
</dbReference>
<feature type="domain" description="Protein kinase" evidence="3">
    <location>
        <begin position="512"/>
        <end position="711"/>
    </location>
</feature>
<dbReference type="PROSITE" id="PS00107">
    <property type="entry name" value="PROTEIN_KINASE_ATP"/>
    <property type="match status" value="1"/>
</dbReference>
<dbReference type="OrthoDB" id="2523927at2759"/>
<sequence length="711" mass="78435">MSLPAPPQKLDLTNTLSAPVPPGFLDQDAAAQQLEEILSMPPPALALPMPVGDTPIRLGYPTRFFYDKHIDKSLQLRGIKPATTFLDQLNDLAGQYLGELRTNAQYTSMPGNSLTLRTRNTGPFKPKNTGVPGVAQYLRHCVDFSLRISSRVFLFPRAPDWNAYLLWVRLGREGEADSRLAVDEIHALALPSTTEGKLDLDEDELLYLSPIMHSNLEKLQSRSDSIGTWVVMTPSAKAESLITSLNRATIPSDRNAGTRGFPGLPPSTRLVPPDSPEPAWSTVSSANEPPPSGWKLQSGGAEHSSEDILPAATRRPRSTAFDYGELTPESLIQLGWARAVETDSSVIVFTCGTLERIAIRHRKTQTLYLSDLINITQIRHPPYLKLQVGLYIAVLKDAISRLHASEIASPELRRSTRKRRAPEDDPLGNQSKRRKVGTGSVVSRTFERPQSAIKIAGGLDFMLLYLRYGMHDSPAPASFIRSVPCLVSADDPEEIARPSVKRKYTREECIVVILGPKIGTGATGIVHTASLEVIDAQGRTVTANIVVKTAFLAEQQEKMRHEFQVYRRLAAHKVKGVPEVYGIFDDLEGGAIILLMSHCGSTLWDRRIDPTRPGLRLDVKPSQRTRLLAIVDAIHAAGVRHYDLRPPNLMIDDGGRAYIIDFDVAQLDPTEGGKRRERRALVDLLFHGSYPDFSMRSPPSTVASTNGDSDE</sequence>
<feature type="region of interest" description="Disordered" evidence="2">
    <location>
        <begin position="251"/>
        <end position="314"/>
    </location>
</feature>
<name>A0A8H6SEL4_MYCCL</name>
<evidence type="ECO:0000256" key="2">
    <source>
        <dbReference type="SAM" id="MobiDB-lite"/>
    </source>
</evidence>
<dbReference type="EMBL" id="JACAZE010000017">
    <property type="protein sequence ID" value="KAF7296410.1"/>
    <property type="molecule type" value="Genomic_DNA"/>
</dbReference>
<dbReference type="Pfam" id="PF00069">
    <property type="entry name" value="Pkinase"/>
    <property type="match status" value="1"/>
</dbReference>
<dbReference type="GO" id="GO:0004672">
    <property type="term" value="F:protein kinase activity"/>
    <property type="evidence" value="ECO:0007669"/>
    <property type="project" value="InterPro"/>
</dbReference>
<dbReference type="InterPro" id="IPR052396">
    <property type="entry name" value="Meiotic_Drive_Suppr_Kinase"/>
</dbReference>
<evidence type="ECO:0000256" key="1">
    <source>
        <dbReference type="PROSITE-ProRule" id="PRU10141"/>
    </source>
</evidence>
<keyword evidence="4" id="KW-0418">Kinase</keyword>
<keyword evidence="5" id="KW-1185">Reference proteome</keyword>